<evidence type="ECO:0000256" key="3">
    <source>
        <dbReference type="ARBA" id="ARBA00001936"/>
    </source>
</evidence>
<accession>A0ABT2VKY9</accession>
<comment type="cofactor">
    <cofactor evidence="2">
        <name>pyridoxal 5'-phosphate</name>
        <dbReference type="ChEBI" id="CHEBI:597326"/>
    </cofactor>
</comment>
<dbReference type="PROSITE" id="PS00165">
    <property type="entry name" value="DEHYDRATASE_SER_THR"/>
    <property type="match status" value="1"/>
</dbReference>
<evidence type="ECO:0000313" key="8">
    <source>
        <dbReference type="EMBL" id="MCU7553725.1"/>
    </source>
</evidence>
<keyword evidence="5" id="KW-0460">Magnesium</keyword>
<dbReference type="Gene3D" id="3.40.50.1100">
    <property type="match status" value="2"/>
</dbReference>
<dbReference type="SUPFAM" id="SSF53686">
    <property type="entry name" value="Tryptophan synthase beta subunit-like PLP-dependent enzymes"/>
    <property type="match status" value="1"/>
</dbReference>
<comment type="cofactor">
    <cofactor evidence="4">
        <name>Mg(2+)</name>
        <dbReference type="ChEBI" id="CHEBI:18420"/>
    </cofactor>
</comment>
<dbReference type="EMBL" id="JAOTJC010000005">
    <property type="protein sequence ID" value="MCU7553725.1"/>
    <property type="molecule type" value="Genomic_DNA"/>
</dbReference>
<comment type="cofactor">
    <cofactor evidence="1">
        <name>Ca(2+)</name>
        <dbReference type="ChEBI" id="CHEBI:29108"/>
    </cofactor>
</comment>
<dbReference type="Pfam" id="PF00291">
    <property type="entry name" value="PALP"/>
    <property type="match status" value="1"/>
</dbReference>
<name>A0ABT2VKY9_9ALTE</name>
<evidence type="ECO:0000259" key="7">
    <source>
        <dbReference type="Pfam" id="PF00291"/>
    </source>
</evidence>
<feature type="domain" description="Tryptophan synthase beta chain-like PALP" evidence="7">
    <location>
        <begin position="21"/>
        <end position="307"/>
    </location>
</feature>
<protein>
    <submittedName>
        <fullName evidence="8">Serine/threonine dehydratase</fullName>
    </submittedName>
</protein>
<dbReference type="PANTHER" id="PTHR43050">
    <property type="entry name" value="SERINE / THREONINE RACEMASE FAMILY MEMBER"/>
    <property type="match status" value="1"/>
</dbReference>
<sequence>MTALTTFADVEAAAQRIAGMVQHTPLLESRLLNDWLGQRVLFKAECLQTTGAFKLRGASNFLAHLAEQDALPERVVANSSGNHAQAVAKAASLYGLPATIYSADNISAVKAAATRSYGAELRVYPTRPEADAAVAKAAETPGTVWIPPYNHPDIIAGQGTATLEALHDAGKVDAVFAPCGGGGLLSGALLATRALMPDARVIGAEPMAANDAARSLQSGQIETLEGSPDTLADGAATPSVGTHTFPLLQQLDDFYEVDEVQIAYWTQWLHHLLKLHIEPTCAMTMAAVAAWAVNTPPGHTAVVMLSGGNISQTSMQKIWATDYLQQPPIISQQEPQE</sequence>
<organism evidence="8 9">
    <name type="scientific">Alteromonas salexigens</name>
    <dbReference type="NCBI Taxonomy" id="2982530"/>
    <lineage>
        <taxon>Bacteria</taxon>
        <taxon>Pseudomonadati</taxon>
        <taxon>Pseudomonadota</taxon>
        <taxon>Gammaproteobacteria</taxon>
        <taxon>Alteromonadales</taxon>
        <taxon>Alteromonadaceae</taxon>
        <taxon>Alteromonas/Salinimonas group</taxon>
        <taxon>Alteromonas</taxon>
    </lineage>
</organism>
<dbReference type="InterPro" id="IPR000634">
    <property type="entry name" value="Ser/Thr_deHydtase_PyrdxlP-BS"/>
</dbReference>
<evidence type="ECO:0000256" key="1">
    <source>
        <dbReference type="ARBA" id="ARBA00001913"/>
    </source>
</evidence>
<dbReference type="NCBIfam" id="NF005147">
    <property type="entry name" value="PRK06608.1"/>
    <property type="match status" value="1"/>
</dbReference>
<dbReference type="CDD" id="cd01562">
    <property type="entry name" value="Thr-dehyd"/>
    <property type="match status" value="1"/>
</dbReference>
<dbReference type="Proteomes" id="UP001209257">
    <property type="component" value="Unassembled WGS sequence"/>
</dbReference>
<comment type="caution">
    <text evidence="8">The sequence shown here is derived from an EMBL/GenBank/DDBJ whole genome shotgun (WGS) entry which is preliminary data.</text>
</comment>
<evidence type="ECO:0000256" key="5">
    <source>
        <dbReference type="ARBA" id="ARBA00022842"/>
    </source>
</evidence>
<proteinExistence type="predicted"/>
<keyword evidence="6" id="KW-0663">Pyridoxal phosphate</keyword>
<dbReference type="InterPro" id="IPR001926">
    <property type="entry name" value="TrpB-like_PALP"/>
</dbReference>
<evidence type="ECO:0000256" key="2">
    <source>
        <dbReference type="ARBA" id="ARBA00001933"/>
    </source>
</evidence>
<dbReference type="PANTHER" id="PTHR43050:SF1">
    <property type="entry name" value="SERINE RACEMASE"/>
    <property type="match status" value="1"/>
</dbReference>
<evidence type="ECO:0000313" key="9">
    <source>
        <dbReference type="Proteomes" id="UP001209257"/>
    </source>
</evidence>
<keyword evidence="9" id="KW-1185">Reference proteome</keyword>
<evidence type="ECO:0000256" key="4">
    <source>
        <dbReference type="ARBA" id="ARBA00001946"/>
    </source>
</evidence>
<reference evidence="9" key="1">
    <citation type="submission" date="2023-07" db="EMBL/GenBank/DDBJ databases">
        <title>Study on multiphase classification of strain Alteromonas salexigens isolated from the Yellow Sea.</title>
        <authorList>
            <person name="Sun L."/>
        </authorList>
    </citation>
    <scope>NUCLEOTIDE SEQUENCE [LARGE SCALE GENOMIC DNA]</scope>
    <source>
        <strain evidence="9">ASW11-19</strain>
    </source>
</reference>
<dbReference type="InterPro" id="IPR036052">
    <property type="entry name" value="TrpB-like_PALP_sf"/>
</dbReference>
<gene>
    <name evidence="8" type="ORF">OCL06_03825</name>
</gene>
<comment type="cofactor">
    <cofactor evidence="3">
        <name>Mn(2+)</name>
        <dbReference type="ChEBI" id="CHEBI:29035"/>
    </cofactor>
</comment>
<evidence type="ECO:0000256" key="6">
    <source>
        <dbReference type="ARBA" id="ARBA00022898"/>
    </source>
</evidence>
<dbReference type="RefSeq" id="WP_262992428.1">
    <property type="nucleotide sequence ID" value="NZ_JAOTJC010000005.1"/>
</dbReference>